<dbReference type="Gene3D" id="3.30.342.10">
    <property type="entry name" value="DNA Polymerase, chain B, domain 1"/>
    <property type="match status" value="1"/>
</dbReference>
<evidence type="ECO:0000256" key="3">
    <source>
        <dbReference type="ARBA" id="ARBA00022679"/>
    </source>
</evidence>
<evidence type="ECO:0000256" key="7">
    <source>
        <dbReference type="ARBA" id="ARBA00049244"/>
    </source>
</evidence>
<keyword evidence="3" id="KW-0808">Transferase</keyword>
<dbReference type="EC" id="2.7.7.7" evidence="2"/>
<evidence type="ECO:0000259" key="9">
    <source>
        <dbReference type="Pfam" id="PF03104"/>
    </source>
</evidence>
<feature type="domain" description="DNA-directed DNA polymerase family B multifunctional" evidence="8">
    <location>
        <begin position="702"/>
        <end position="1023"/>
    </location>
</feature>
<dbReference type="InterPro" id="IPR023211">
    <property type="entry name" value="DNA_pol_palm_dom_sf"/>
</dbReference>
<organism evidence="10">
    <name type="scientific">viral metagenome</name>
    <dbReference type="NCBI Taxonomy" id="1070528"/>
    <lineage>
        <taxon>unclassified sequences</taxon>
        <taxon>metagenomes</taxon>
        <taxon>organismal metagenomes</taxon>
    </lineage>
</organism>
<dbReference type="GO" id="GO:0000166">
    <property type="term" value="F:nucleotide binding"/>
    <property type="evidence" value="ECO:0007669"/>
    <property type="project" value="InterPro"/>
</dbReference>
<dbReference type="GO" id="GO:0006261">
    <property type="term" value="P:DNA-templated DNA replication"/>
    <property type="evidence" value="ECO:0007669"/>
    <property type="project" value="TreeGrafter"/>
</dbReference>
<dbReference type="Gene3D" id="3.30.420.10">
    <property type="entry name" value="Ribonuclease H-like superfamily/Ribonuclease H"/>
    <property type="match status" value="2"/>
</dbReference>
<dbReference type="Gene3D" id="1.10.287.690">
    <property type="entry name" value="Helix hairpin bin"/>
    <property type="match status" value="1"/>
</dbReference>
<comment type="catalytic activity">
    <reaction evidence="7">
        <text>DNA(n) + a 2'-deoxyribonucleoside 5'-triphosphate = DNA(n+1) + diphosphate</text>
        <dbReference type="Rhea" id="RHEA:22508"/>
        <dbReference type="Rhea" id="RHEA-COMP:17339"/>
        <dbReference type="Rhea" id="RHEA-COMP:17340"/>
        <dbReference type="ChEBI" id="CHEBI:33019"/>
        <dbReference type="ChEBI" id="CHEBI:61560"/>
        <dbReference type="ChEBI" id="CHEBI:173112"/>
        <dbReference type="EC" id="2.7.7.7"/>
    </reaction>
</comment>
<evidence type="ECO:0000256" key="5">
    <source>
        <dbReference type="ARBA" id="ARBA00022932"/>
    </source>
</evidence>
<dbReference type="AlphaFoldDB" id="A0A6C0FDY1"/>
<dbReference type="InterPro" id="IPR017964">
    <property type="entry name" value="DNA-dir_DNA_pol_B_CS"/>
</dbReference>
<dbReference type="Pfam" id="PF03104">
    <property type="entry name" value="DNA_pol_B_exo1"/>
    <property type="match status" value="2"/>
</dbReference>
<dbReference type="InterPro" id="IPR042087">
    <property type="entry name" value="DNA_pol_B_thumb"/>
</dbReference>
<proteinExistence type="inferred from homology"/>
<dbReference type="Gene3D" id="1.10.132.60">
    <property type="entry name" value="DNA polymerase family B, C-terminal domain"/>
    <property type="match status" value="1"/>
</dbReference>
<dbReference type="Pfam" id="PF00136">
    <property type="entry name" value="DNA_pol_B"/>
    <property type="match status" value="2"/>
</dbReference>
<comment type="similarity">
    <text evidence="1">Belongs to the DNA polymerase type-B family.</text>
</comment>
<name>A0A6C0FDY1_9ZZZZ</name>
<dbReference type="GO" id="GO:0003677">
    <property type="term" value="F:DNA binding"/>
    <property type="evidence" value="ECO:0007669"/>
    <property type="project" value="UniProtKB-KW"/>
</dbReference>
<keyword evidence="6" id="KW-0238">DNA-binding</keyword>
<dbReference type="PRINTS" id="PR00106">
    <property type="entry name" value="DNAPOLB"/>
</dbReference>
<feature type="domain" description="DNA-directed DNA polymerase family B exonuclease" evidence="9">
    <location>
        <begin position="379"/>
        <end position="564"/>
    </location>
</feature>
<keyword evidence="5" id="KW-0239">DNA-directed DNA polymerase</keyword>
<dbReference type="EMBL" id="MN738838">
    <property type="protein sequence ID" value="QHT39071.1"/>
    <property type="molecule type" value="Genomic_DNA"/>
</dbReference>
<dbReference type="SUPFAM" id="SSF56672">
    <property type="entry name" value="DNA/RNA polymerases"/>
    <property type="match status" value="1"/>
</dbReference>
<evidence type="ECO:0000313" key="10">
    <source>
        <dbReference type="EMBL" id="QHT39071.1"/>
    </source>
</evidence>
<dbReference type="InterPro" id="IPR006134">
    <property type="entry name" value="DNA-dir_DNA_pol_B_multi_dom"/>
</dbReference>
<dbReference type="Gene3D" id="3.90.1600.10">
    <property type="entry name" value="Palm domain of DNA polymerase"/>
    <property type="match status" value="1"/>
</dbReference>
<feature type="domain" description="DNA-directed DNA polymerase family B exonuclease" evidence="9">
    <location>
        <begin position="174"/>
        <end position="256"/>
    </location>
</feature>
<dbReference type="SMART" id="SM00486">
    <property type="entry name" value="POLBc"/>
    <property type="match status" value="1"/>
</dbReference>
<dbReference type="PANTHER" id="PTHR10322:SF23">
    <property type="entry name" value="DNA POLYMERASE DELTA CATALYTIC SUBUNIT"/>
    <property type="match status" value="1"/>
</dbReference>
<protein>
    <recommendedName>
        <fullName evidence="2">DNA-directed DNA polymerase</fullName>
        <ecNumber evidence="2">2.7.7.7</ecNumber>
    </recommendedName>
</protein>
<dbReference type="InterPro" id="IPR043502">
    <property type="entry name" value="DNA/RNA_pol_sf"/>
</dbReference>
<accession>A0A6C0FDY1</accession>
<dbReference type="GO" id="GO:0003887">
    <property type="term" value="F:DNA-directed DNA polymerase activity"/>
    <property type="evidence" value="ECO:0007669"/>
    <property type="project" value="UniProtKB-KW"/>
</dbReference>
<keyword evidence="4" id="KW-0548">Nucleotidyltransferase</keyword>
<dbReference type="SUPFAM" id="SSF53098">
    <property type="entry name" value="Ribonuclease H-like"/>
    <property type="match status" value="1"/>
</dbReference>
<dbReference type="InterPro" id="IPR012337">
    <property type="entry name" value="RNaseH-like_sf"/>
</dbReference>
<evidence type="ECO:0000256" key="2">
    <source>
        <dbReference type="ARBA" id="ARBA00012417"/>
    </source>
</evidence>
<dbReference type="PROSITE" id="PS00116">
    <property type="entry name" value="DNA_POLYMERASE_B"/>
    <property type="match status" value="1"/>
</dbReference>
<dbReference type="InterPro" id="IPR006133">
    <property type="entry name" value="DNA-dir_DNA_pol_B_exonuc"/>
</dbReference>
<evidence type="ECO:0000256" key="6">
    <source>
        <dbReference type="ARBA" id="ARBA00023125"/>
    </source>
</evidence>
<sequence>MSDFKTFQIVDILSDDWNKEKPNGTYVDKKGVEKTRILKYKEFVLTIYGIDENDKRIVCNVYGYKPYFFIKVPNTWDINEAKTLVKHISKDKIHRRIEIVTAKDFYGVQWNPNTKNIQTFNFMKMYFDSYGEMRKFITETKKFYNTKEELSGMRLKIHKEWKETRSSINNDSNLYESSIHPIIKFIHDTGIDPTGWVHIDNTDKGDYKSRLFDSVEYTTSYKDISKHENDTPSNYRVASFDIECDSLHGDFPMAIKNYKKFASEIFDSYQSLLKKIGTIFNEDPEKNLTQLFTYGFLRDKNTLTQSKLDRIDINSISLNKIPTEDTIENIVFKIISDEPGDKRNTILDDIKNLSLKSKERDASIKAICEIIEGELKDENIIHLGDPIIQIGTVFYDYSKGETFRHILVIGNKEGLPVSEICDDLEGITVEKCDTEKDLLLGWRNIIKKMDPDFITGYNIFGFDFKYIYDRASVLFPCNPKCNNYSHAKGCQLKEFLNFGKMDSTQWKSKEHTSKRCVMKTQQLSSSALGDNTLNYIVMDGRILFDIQKEVQKGHNLESYKLDNVAAHFMRGKLKNIEDKRVSVSDTGHLKNGDYVSFRTHNNIGEELFEDGKKFKIERVEPKTLVLQDELNIDLSEYHKVEWCLNKDDISPQDIFDKHKDGGAAGRAEVAKYCVQDCELCIHLLMLLDIIPNNLGMANVSYVPASYIFLRGQGVKVTSVVSRMCAERNTKIPELMKIPRLNDYIKMYKNGSSDKDIREKMEVDEKYGKEWEYDEWLKRIKIQAENGIEGYEGAIVLDPTPGIYLDDPVSVLDYASLYPSSIIEKNISHETLIEDTSLLEEIGEDNYYTIKYQDWIYRNKGKGDTIEKIDAGTQTTCYFMKPEYMKSKGMFQEGEKEMGIIPAVLRHLLDARKRTRGLIKQTDDEFKKKVLDGLQLAYKVTANSVYGQLGAKTSTVYKMNLAACTTSVGRSRIEDASNGVKIWAEKKGYPEPEVVYGDTDSVFVKFSRYKDDRLLEGKEALAHCIQCGIEAGDYITKGKLLVEDEDGSVEEEYRKPLLCHPQDLEYEKTFWPFILISKKRYTGDKYEFSTEDCKRTSMGIVLKRRDNAPIVKHVFGNVIEKIMIEKNFESALEWLKQTLSEIRDAQFSTRYFVITKSLRGYYKNPQSIAHKVLADRMAVRDPGNKPKSNDRIPYAYIQLTDDILYDYENPYKSGSRKGQPRLRNVKQGDRIEHADYIKDKNLQLDYEFYITNQIMNPVKQVLDLEMDSKETEKLFSK</sequence>
<dbReference type="InterPro" id="IPR036397">
    <property type="entry name" value="RNaseH_sf"/>
</dbReference>
<evidence type="ECO:0000256" key="4">
    <source>
        <dbReference type="ARBA" id="ARBA00022695"/>
    </source>
</evidence>
<dbReference type="InterPro" id="IPR006172">
    <property type="entry name" value="DNA-dir_DNA_pol_B"/>
</dbReference>
<reference evidence="10" key="1">
    <citation type="journal article" date="2020" name="Nature">
        <title>Giant virus diversity and host interactions through global metagenomics.</title>
        <authorList>
            <person name="Schulz F."/>
            <person name="Roux S."/>
            <person name="Paez-Espino D."/>
            <person name="Jungbluth S."/>
            <person name="Walsh D.A."/>
            <person name="Denef V.J."/>
            <person name="McMahon K.D."/>
            <person name="Konstantinidis K.T."/>
            <person name="Eloe-Fadrosh E.A."/>
            <person name="Kyrpides N.C."/>
            <person name="Woyke T."/>
        </authorList>
    </citation>
    <scope>NUCLEOTIDE SEQUENCE</scope>
    <source>
        <strain evidence="10">GVMAG-S-ERX556126-94</strain>
    </source>
</reference>
<dbReference type="PANTHER" id="PTHR10322">
    <property type="entry name" value="DNA POLYMERASE CATALYTIC SUBUNIT"/>
    <property type="match status" value="1"/>
</dbReference>
<evidence type="ECO:0000259" key="8">
    <source>
        <dbReference type="Pfam" id="PF00136"/>
    </source>
</evidence>
<dbReference type="InterPro" id="IPR050240">
    <property type="entry name" value="DNA_pol_type-B"/>
</dbReference>
<evidence type="ECO:0000256" key="1">
    <source>
        <dbReference type="ARBA" id="ARBA00005755"/>
    </source>
</evidence>
<feature type="domain" description="DNA-directed DNA polymerase family B multifunctional" evidence="8">
    <location>
        <begin position="1052"/>
        <end position="1262"/>
    </location>
</feature>